<dbReference type="Proteomes" id="UP001056120">
    <property type="component" value="Linkage Group LG15"/>
</dbReference>
<evidence type="ECO:0000313" key="1">
    <source>
        <dbReference type="EMBL" id="KAI3776016.1"/>
    </source>
</evidence>
<reference evidence="1 2" key="2">
    <citation type="journal article" date="2022" name="Mol. Ecol. Resour.">
        <title>The genomes of chicory, endive, great burdock and yacon provide insights into Asteraceae paleo-polyploidization history and plant inulin production.</title>
        <authorList>
            <person name="Fan W."/>
            <person name="Wang S."/>
            <person name="Wang H."/>
            <person name="Wang A."/>
            <person name="Jiang F."/>
            <person name="Liu H."/>
            <person name="Zhao H."/>
            <person name="Xu D."/>
            <person name="Zhang Y."/>
        </authorList>
    </citation>
    <scope>NUCLEOTIDE SEQUENCE [LARGE SCALE GENOMIC DNA]</scope>
    <source>
        <strain evidence="2">cv. Yunnan</strain>
        <tissue evidence="1">Leaves</tissue>
    </source>
</reference>
<organism evidence="1 2">
    <name type="scientific">Smallanthus sonchifolius</name>
    <dbReference type="NCBI Taxonomy" id="185202"/>
    <lineage>
        <taxon>Eukaryota</taxon>
        <taxon>Viridiplantae</taxon>
        <taxon>Streptophyta</taxon>
        <taxon>Embryophyta</taxon>
        <taxon>Tracheophyta</taxon>
        <taxon>Spermatophyta</taxon>
        <taxon>Magnoliopsida</taxon>
        <taxon>eudicotyledons</taxon>
        <taxon>Gunneridae</taxon>
        <taxon>Pentapetalae</taxon>
        <taxon>asterids</taxon>
        <taxon>campanulids</taxon>
        <taxon>Asterales</taxon>
        <taxon>Asteraceae</taxon>
        <taxon>Asteroideae</taxon>
        <taxon>Heliantheae alliance</taxon>
        <taxon>Millerieae</taxon>
        <taxon>Smallanthus</taxon>
    </lineage>
</organism>
<proteinExistence type="predicted"/>
<comment type="caution">
    <text evidence="1">The sequence shown here is derived from an EMBL/GenBank/DDBJ whole genome shotgun (WGS) entry which is preliminary data.</text>
</comment>
<sequence length="137" mass="15999">MHSFDFNLLSCIHFAKPKLPPELREKFFKATSDVRKQWRKQEQLPPFCGLSKSAAKRRAKRYDKCVKCGDWSHDGKCSMNQTYSQYEYTHLIKVGAVKLQAERTIRKGSNVYYAVREELRRIRDLGLGNLTINEPSD</sequence>
<accession>A0ACB9FYH9</accession>
<gene>
    <name evidence="1" type="ORF">L1987_45776</name>
</gene>
<evidence type="ECO:0000313" key="2">
    <source>
        <dbReference type="Proteomes" id="UP001056120"/>
    </source>
</evidence>
<protein>
    <submittedName>
        <fullName evidence="1">Uncharacterized protein</fullName>
    </submittedName>
</protein>
<dbReference type="EMBL" id="CM042032">
    <property type="protein sequence ID" value="KAI3776016.1"/>
    <property type="molecule type" value="Genomic_DNA"/>
</dbReference>
<keyword evidence="2" id="KW-1185">Reference proteome</keyword>
<reference evidence="2" key="1">
    <citation type="journal article" date="2022" name="Mol. Ecol. Resour.">
        <title>The genomes of chicory, endive, great burdock and yacon provide insights into Asteraceae palaeo-polyploidization history and plant inulin production.</title>
        <authorList>
            <person name="Fan W."/>
            <person name="Wang S."/>
            <person name="Wang H."/>
            <person name="Wang A."/>
            <person name="Jiang F."/>
            <person name="Liu H."/>
            <person name="Zhao H."/>
            <person name="Xu D."/>
            <person name="Zhang Y."/>
        </authorList>
    </citation>
    <scope>NUCLEOTIDE SEQUENCE [LARGE SCALE GENOMIC DNA]</scope>
    <source>
        <strain evidence="2">cv. Yunnan</strain>
    </source>
</reference>
<name>A0ACB9FYH9_9ASTR</name>